<evidence type="ECO:0000313" key="3">
    <source>
        <dbReference type="Proteomes" id="UP000015241"/>
    </source>
</evidence>
<dbReference type="AlphaFoldDB" id="S8FIL8"/>
<dbReference type="OrthoDB" id="3342934at2759"/>
<dbReference type="Proteomes" id="UP000015241">
    <property type="component" value="Unassembled WGS sequence"/>
</dbReference>
<gene>
    <name evidence="2" type="ORF">FOMPIDRAFT_111940</name>
</gene>
<keyword evidence="3" id="KW-1185">Reference proteome</keyword>
<evidence type="ECO:0000313" key="2">
    <source>
        <dbReference type="EMBL" id="EPT01261.1"/>
    </source>
</evidence>
<reference evidence="2 3" key="1">
    <citation type="journal article" date="2012" name="Science">
        <title>The Paleozoic origin of enzymatic lignin decomposition reconstructed from 31 fungal genomes.</title>
        <authorList>
            <person name="Floudas D."/>
            <person name="Binder M."/>
            <person name="Riley R."/>
            <person name="Barry K."/>
            <person name="Blanchette R.A."/>
            <person name="Henrissat B."/>
            <person name="Martinez A.T."/>
            <person name="Otillar R."/>
            <person name="Spatafora J.W."/>
            <person name="Yadav J.S."/>
            <person name="Aerts A."/>
            <person name="Benoit I."/>
            <person name="Boyd A."/>
            <person name="Carlson A."/>
            <person name="Copeland A."/>
            <person name="Coutinho P.M."/>
            <person name="de Vries R.P."/>
            <person name="Ferreira P."/>
            <person name="Findley K."/>
            <person name="Foster B."/>
            <person name="Gaskell J."/>
            <person name="Glotzer D."/>
            <person name="Gorecki P."/>
            <person name="Heitman J."/>
            <person name="Hesse C."/>
            <person name="Hori C."/>
            <person name="Igarashi K."/>
            <person name="Jurgens J.A."/>
            <person name="Kallen N."/>
            <person name="Kersten P."/>
            <person name="Kohler A."/>
            <person name="Kuees U."/>
            <person name="Kumar T.K.A."/>
            <person name="Kuo A."/>
            <person name="LaButti K."/>
            <person name="Larrondo L.F."/>
            <person name="Lindquist E."/>
            <person name="Ling A."/>
            <person name="Lombard V."/>
            <person name="Lucas S."/>
            <person name="Lundell T."/>
            <person name="Martin R."/>
            <person name="McLaughlin D.J."/>
            <person name="Morgenstern I."/>
            <person name="Morin E."/>
            <person name="Murat C."/>
            <person name="Nagy L.G."/>
            <person name="Nolan M."/>
            <person name="Ohm R.A."/>
            <person name="Patyshakuliyeva A."/>
            <person name="Rokas A."/>
            <person name="Ruiz-Duenas F.J."/>
            <person name="Sabat G."/>
            <person name="Salamov A."/>
            <person name="Samejima M."/>
            <person name="Schmutz J."/>
            <person name="Slot J.C."/>
            <person name="St John F."/>
            <person name="Stenlid J."/>
            <person name="Sun H."/>
            <person name="Sun S."/>
            <person name="Syed K."/>
            <person name="Tsang A."/>
            <person name="Wiebenga A."/>
            <person name="Young D."/>
            <person name="Pisabarro A."/>
            <person name="Eastwood D.C."/>
            <person name="Martin F."/>
            <person name="Cullen D."/>
            <person name="Grigoriev I.V."/>
            <person name="Hibbett D.S."/>
        </authorList>
    </citation>
    <scope>NUCLEOTIDE SEQUENCE</scope>
    <source>
        <strain evidence="3">FP-58527</strain>
    </source>
</reference>
<name>S8FIL8_FOMSC</name>
<sequence>MAYNPWVFLNACIAGLIFVSVRCQEVHYVTFTNKCDYGTPVLGGLDGQFYPSADSYEFTGAAWGLISYLQYTDEDGDDVCGENGEGCTMIEASLSNQGSSADITLIYPHVFSVTSGFGYYGGCDGAGADCTSATCPLAKHNSSQSALQVSCTAPNVSLAITFCD</sequence>
<evidence type="ECO:0008006" key="4">
    <source>
        <dbReference type="Google" id="ProtNLM"/>
    </source>
</evidence>
<dbReference type="EMBL" id="KE504143">
    <property type="protein sequence ID" value="EPT01261.1"/>
    <property type="molecule type" value="Genomic_DNA"/>
</dbReference>
<proteinExistence type="predicted"/>
<dbReference type="eggNOG" id="ENOG502SPZC">
    <property type="taxonomic scope" value="Eukaryota"/>
</dbReference>
<dbReference type="HOGENOM" id="CLU_118873_0_0_1"/>
<protein>
    <recommendedName>
        <fullName evidence="4">Glycopeptide</fullName>
    </recommendedName>
</protein>
<feature type="chain" id="PRO_5004551069" description="Glycopeptide" evidence="1">
    <location>
        <begin position="24"/>
        <end position="164"/>
    </location>
</feature>
<accession>S8FIL8</accession>
<organism evidence="2 3">
    <name type="scientific">Fomitopsis schrenkii</name>
    <name type="common">Brown rot fungus</name>
    <dbReference type="NCBI Taxonomy" id="2126942"/>
    <lineage>
        <taxon>Eukaryota</taxon>
        <taxon>Fungi</taxon>
        <taxon>Dikarya</taxon>
        <taxon>Basidiomycota</taxon>
        <taxon>Agaricomycotina</taxon>
        <taxon>Agaricomycetes</taxon>
        <taxon>Polyporales</taxon>
        <taxon>Fomitopsis</taxon>
    </lineage>
</organism>
<keyword evidence="1" id="KW-0732">Signal</keyword>
<evidence type="ECO:0000256" key="1">
    <source>
        <dbReference type="SAM" id="SignalP"/>
    </source>
</evidence>
<dbReference type="STRING" id="743788.S8FIL8"/>
<feature type="signal peptide" evidence="1">
    <location>
        <begin position="1"/>
        <end position="23"/>
    </location>
</feature>
<dbReference type="InParanoid" id="S8FIL8"/>